<accession>A0A2J8VXA7</accession>
<proteinExistence type="predicted"/>
<comment type="caution">
    <text evidence="1">The sequence shown here is derived from an EMBL/GenBank/DDBJ whole genome shotgun (WGS) entry which is preliminary data.</text>
</comment>
<protein>
    <submittedName>
        <fullName evidence="1">CRTC3-AS1 isoform 2</fullName>
    </submittedName>
</protein>
<dbReference type="EMBL" id="NDHI03003407">
    <property type="protein sequence ID" value="PNJ62155.1"/>
    <property type="molecule type" value="Genomic_DNA"/>
</dbReference>
<sequence length="103" mass="11143">MSPFIELVSLCRPGWSAVVRSELRAASTSPGSCDPRTSASRVAGTTAWSTGCDHSSTRPQNSWAQAILLPQAPKRLELQVLVVTHPTSSFLTGPHQMSQFLHQ</sequence>
<organism evidence="1">
    <name type="scientific">Pongo abelii</name>
    <name type="common">Sumatran orangutan</name>
    <name type="synonym">Pongo pygmaeus abelii</name>
    <dbReference type="NCBI Taxonomy" id="9601"/>
    <lineage>
        <taxon>Eukaryota</taxon>
        <taxon>Metazoa</taxon>
        <taxon>Chordata</taxon>
        <taxon>Craniata</taxon>
        <taxon>Vertebrata</taxon>
        <taxon>Euteleostomi</taxon>
        <taxon>Mammalia</taxon>
        <taxon>Eutheria</taxon>
        <taxon>Euarchontoglires</taxon>
        <taxon>Primates</taxon>
        <taxon>Haplorrhini</taxon>
        <taxon>Catarrhini</taxon>
        <taxon>Hominidae</taxon>
        <taxon>Pongo</taxon>
    </lineage>
</organism>
<dbReference type="AlphaFoldDB" id="A0A2J8VXA7"/>
<gene>
    <name evidence="1" type="ORF">CR201_G0014797</name>
</gene>
<reference evidence="1" key="1">
    <citation type="submission" date="2017-12" db="EMBL/GenBank/DDBJ databases">
        <title>High-resolution comparative analysis of great ape genomes.</title>
        <authorList>
            <person name="Pollen A."/>
            <person name="Hastie A."/>
            <person name="Hormozdiari F."/>
            <person name="Dougherty M."/>
            <person name="Liu R."/>
            <person name="Chaisson M."/>
            <person name="Hoppe E."/>
            <person name="Hill C."/>
            <person name="Pang A."/>
            <person name="Hillier L."/>
            <person name="Baker C."/>
            <person name="Armstrong J."/>
            <person name="Shendure J."/>
            <person name="Paten B."/>
            <person name="Wilson R."/>
            <person name="Chao H."/>
            <person name="Schneider V."/>
            <person name="Ventura M."/>
            <person name="Kronenberg Z."/>
            <person name="Murali S."/>
            <person name="Gordon D."/>
            <person name="Cantsilieris S."/>
            <person name="Munson K."/>
            <person name="Nelson B."/>
            <person name="Raja A."/>
            <person name="Underwood J."/>
            <person name="Diekhans M."/>
            <person name="Fiddes I."/>
            <person name="Haussler D."/>
            <person name="Eichler E."/>
        </authorList>
    </citation>
    <scope>NUCLEOTIDE SEQUENCE [LARGE SCALE GENOMIC DNA]</scope>
    <source>
        <strain evidence="1">Susie</strain>
    </source>
</reference>
<name>A0A2J8VXA7_PONAB</name>
<evidence type="ECO:0000313" key="1">
    <source>
        <dbReference type="EMBL" id="PNJ62155.1"/>
    </source>
</evidence>